<keyword evidence="2" id="KW-1185">Reference proteome</keyword>
<gene>
    <name evidence="1" type="ORF">FGU65_10395</name>
</gene>
<reference evidence="1" key="1">
    <citation type="submission" date="2019-05" db="EMBL/GenBank/DDBJ databases">
        <title>Methanoculleus sp. FWC-SCC1, a methanogenic archaeon isolated from deep marine cold seep.</title>
        <authorList>
            <person name="Chen Y.-W."/>
            <person name="Chen S.-C."/>
            <person name="Teng N.-H."/>
            <person name="Lai M.-C."/>
        </authorList>
    </citation>
    <scope>NUCLEOTIDE SEQUENCE</scope>
    <source>
        <strain evidence="1">FWC-SCC1</strain>
    </source>
</reference>
<proteinExistence type="predicted"/>
<evidence type="ECO:0000313" key="2">
    <source>
        <dbReference type="Proteomes" id="UP001168338"/>
    </source>
</evidence>
<dbReference type="Pfam" id="PF24830">
    <property type="entry name" value="DUF7714"/>
    <property type="match status" value="1"/>
</dbReference>
<accession>A0ABT8MBJ4</accession>
<protein>
    <submittedName>
        <fullName evidence="1">Uncharacterized protein</fullName>
    </submittedName>
</protein>
<comment type="caution">
    <text evidence="1">The sequence shown here is derived from an EMBL/GenBank/DDBJ whole genome shotgun (WGS) entry which is preliminary data.</text>
</comment>
<dbReference type="RefSeq" id="WP_301664443.1">
    <property type="nucleotide sequence ID" value="NZ_VCYH01000006.1"/>
</dbReference>
<evidence type="ECO:0000313" key="1">
    <source>
        <dbReference type="EMBL" id="MDN7025296.1"/>
    </source>
</evidence>
<sequence>MIVPEHCKVVGYDTGCRPCGERVYFLTKYIIRETPEGYEVLEVTPDPAGEGLMRRVTGAAVLAAGDEVCRYPEKVQLHDRAGLVAKALETGRRCTIFTGYDEHTTFVLDPEISGFLRVHVYDIAPPRPHLSATLRELEACGLFGDLAVVFDHHVRDISRLAADIYPCRAAGFERTLDADPVRAGDRVAGCLTGSQLVRECYGEEFAIENTCPLAAVEHEPFIARCCRSEREGVGLYDGRFGAVVHWGASPAAIAGAVTEVARRWRSDGADSGC</sequence>
<dbReference type="Proteomes" id="UP001168338">
    <property type="component" value="Unassembled WGS sequence"/>
</dbReference>
<organism evidence="1 2">
    <name type="scientific">Methanoculleus frigidifontis</name>
    <dbReference type="NCBI Taxonomy" id="2584085"/>
    <lineage>
        <taxon>Archaea</taxon>
        <taxon>Methanobacteriati</taxon>
        <taxon>Methanobacteriota</taxon>
        <taxon>Stenosarchaea group</taxon>
        <taxon>Methanomicrobia</taxon>
        <taxon>Methanomicrobiales</taxon>
        <taxon>Methanomicrobiaceae</taxon>
        <taxon>Methanoculleus</taxon>
    </lineage>
</organism>
<dbReference type="EMBL" id="VCYH01000006">
    <property type="protein sequence ID" value="MDN7025296.1"/>
    <property type="molecule type" value="Genomic_DNA"/>
</dbReference>
<dbReference type="InterPro" id="IPR056131">
    <property type="entry name" value="DUF7714"/>
</dbReference>
<name>A0ABT8MBJ4_9EURY</name>